<dbReference type="Proteomes" id="UP000657421">
    <property type="component" value="Unassembled WGS sequence"/>
</dbReference>
<dbReference type="Gene3D" id="3.40.50.1000">
    <property type="entry name" value="HAD superfamily/HAD-like"/>
    <property type="match status" value="1"/>
</dbReference>
<dbReference type="NCBIfam" id="TIGR01509">
    <property type="entry name" value="HAD-SF-IA-v3"/>
    <property type="match status" value="1"/>
</dbReference>
<evidence type="ECO:0000313" key="2">
    <source>
        <dbReference type="Proteomes" id="UP000657421"/>
    </source>
</evidence>
<dbReference type="SUPFAM" id="SSF56784">
    <property type="entry name" value="HAD-like"/>
    <property type="match status" value="1"/>
</dbReference>
<accession>A0ABR7NB73</accession>
<name>A0ABR7NB73_9FIRM</name>
<gene>
    <name evidence="1" type="ORF">H8716_10905</name>
</gene>
<proteinExistence type="predicted"/>
<comment type="caution">
    <text evidence="1">The sequence shown here is derived from an EMBL/GenBank/DDBJ whole genome shotgun (WGS) entry which is preliminary data.</text>
</comment>
<evidence type="ECO:0000313" key="1">
    <source>
        <dbReference type="EMBL" id="MBC8573584.1"/>
    </source>
</evidence>
<dbReference type="InterPro" id="IPR023198">
    <property type="entry name" value="PGP-like_dom2"/>
</dbReference>
<dbReference type="Pfam" id="PF00702">
    <property type="entry name" value="Hydrolase"/>
    <property type="match status" value="1"/>
</dbReference>
<protein>
    <submittedName>
        <fullName evidence="1">HAD family phosphatase</fullName>
    </submittedName>
</protein>
<dbReference type="CDD" id="cd02603">
    <property type="entry name" value="HAD_sEH-N_like"/>
    <property type="match status" value="1"/>
</dbReference>
<dbReference type="SFLD" id="SFLDG01129">
    <property type="entry name" value="C1.5:_HAD__Beta-PGM__Phosphata"/>
    <property type="match status" value="1"/>
</dbReference>
<sequence>MRYKNIVFDFGNVIGSFDADYILDQYVHIKEDFTILANAIFKNWPALDAGTIDYDQTAAETIASLPAHLKDTARDFYANWFQYVNPLTDTWDFIHELKERSYSVYLLSNASTRFAEVAKKYYPILNEFDGIVFSAPLKLAKPDPAIYQYLFDTFHLSPKDCFFLDDLVENINAGQALGMDGIVFTGDIQAVKSAIGF</sequence>
<dbReference type="InterPro" id="IPR036412">
    <property type="entry name" value="HAD-like_sf"/>
</dbReference>
<reference evidence="1 2" key="1">
    <citation type="submission" date="2020-08" db="EMBL/GenBank/DDBJ databases">
        <title>Genome public.</title>
        <authorList>
            <person name="Liu C."/>
            <person name="Sun Q."/>
        </authorList>
    </citation>
    <scope>NUCLEOTIDE SEQUENCE [LARGE SCALE GENOMIC DNA]</scope>
    <source>
        <strain evidence="1 2">NSJ-46</strain>
    </source>
</reference>
<keyword evidence="2" id="KW-1185">Reference proteome</keyword>
<dbReference type="InterPro" id="IPR023214">
    <property type="entry name" value="HAD_sf"/>
</dbReference>
<dbReference type="RefSeq" id="WP_249308866.1">
    <property type="nucleotide sequence ID" value="NZ_JACRSZ010000010.1"/>
</dbReference>
<dbReference type="PANTHER" id="PTHR43611">
    <property type="entry name" value="ALPHA-D-GLUCOSE 1-PHOSPHATE PHOSPHATASE"/>
    <property type="match status" value="1"/>
</dbReference>
<dbReference type="InterPro" id="IPR006439">
    <property type="entry name" value="HAD-SF_hydro_IA"/>
</dbReference>
<dbReference type="SFLD" id="SFLDS00003">
    <property type="entry name" value="Haloacid_Dehalogenase"/>
    <property type="match status" value="1"/>
</dbReference>
<dbReference type="EMBL" id="JACRSZ010000010">
    <property type="protein sequence ID" value="MBC8573584.1"/>
    <property type="molecule type" value="Genomic_DNA"/>
</dbReference>
<dbReference type="PANTHER" id="PTHR43611:SF3">
    <property type="entry name" value="FLAVIN MONONUCLEOTIDE HYDROLASE 1, CHLOROPLATIC"/>
    <property type="match status" value="1"/>
</dbReference>
<organism evidence="1 2">
    <name type="scientific">Jingyaoa shaoxingensis</name>
    <dbReference type="NCBI Taxonomy" id="2763671"/>
    <lineage>
        <taxon>Bacteria</taxon>
        <taxon>Bacillati</taxon>
        <taxon>Bacillota</taxon>
        <taxon>Clostridia</taxon>
        <taxon>Lachnospirales</taxon>
        <taxon>Lachnospiraceae</taxon>
        <taxon>Jingyaoa</taxon>
    </lineage>
</organism>
<dbReference type="Gene3D" id="1.10.150.240">
    <property type="entry name" value="Putative phosphatase, domain 2"/>
    <property type="match status" value="1"/>
</dbReference>